<comment type="subcellular location">
    <subcellularLocation>
        <location evidence="1">Endomembrane system</location>
        <topology evidence="1">Multi-pass membrane protein</topology>
    </subcellularLocation>
</comment>
<dbReference type="InterPro" id="IPR004837">
    <property type="entry name" value="NaCa_Exmemb"/>
</dbReference>
<feature type="transmembrane region" description="Helical" evidence="8">
    <location>
        <begin position="141"/>
        <end position="162"/>
    </location>
</feature>
<comment type="similarity">
    <text evidence="2">Belongs to the Ca(2+):cation antiporter (CaCA) (TC 2.A.19) family.</text>
</comment>
<dbReference type="PANTHER" id="PTHR31503:SF22">
    <property type="entry name" value="VACUOLAR CALCIUM ION TRANSPORTER"/>
    <property type="match status" value="1"/>
</dbReference>
<evidence type="ECO:0000256" key="3">
    <source>
        <dbReference type="ARBA" id="ARBA00022448"/>
    </source>
</evidence>
<keyword evidence="5 8" id="KW-1133">Transmembrane helix</keyword>
<feature type="transmembrane region" description="Helical" evidence="8">
    <location>
        <begin position="216"/>
        <end position="241"/>
    </location>
</feature>
<evidence type="ECO:0000313" key="10">
    <source>
        <dbReference type="EMBL" id="KAK1448387.1"/>
    </source>
</evidence>
<keyword evidence="4 8" id="KW-0812">Transmembrane</keyword>
<protein>
    <submittedName>
        <fullName evidence="10">Calcium/proton exchanger</fullName>
    </submittedName>
</protein>
<feature type="non-terminal residue" evidence="10">
    <location>
        <position position="251"/>
    </location>
</feature>
<organism evidence="10 11">
    <name type="scientific">Colletotrichum tamarilloi</name>
    <dbReference type="NCBI Taxonomy" id="1209934"/>
    <lineage>
        <taxon>Eukaryota</taxon>
        <taxon>Fungi</taxon>
        <taxon>Dikarya</taxon>
        <taxon>Ascomycota</taxon>
        <taxon>Pezizomycotina</taxon>
        <taxon>Sordariomycetes</taxon>
        <taxon>Hypocreomycetidae</taxon>
        <taxon>Glomerellales</taxon>
        <taxon>Glomerellaceae</taxon>
        <taxon>Colletotrichum</taxon>
        <taxon>Colletotrichum acutatum species complex</taxon>
    </lineage>
</organism>
<dbReference type="InterPro" id="IPR044880">
    <property type="entry name" value="NCX_ion-bd_dom_sf"/>
</dbReference>
<evidence type="ECO:0000256" key="8">
    <source>
        <dbReference type="SAM" id="Phobius"/>
    </source>
</evidence>
<evidence type="ECO:0000256" key="7">
    <source>
        <dbReference type="ARBA" id="ARBA00023136"/>
    </source>
</evidence>
<dbReference type="RefSeq" id="XP_060372095.1">
    <property type="nucleotide sequence ID" value="XM_060533328.1"/>
</dbReference>
<evidence type="ECO:0000259" key="9">
    <source>
        <dbReference type="Pfam" id="PF01699"/>
    </source>
</evidence>
<feature type="domain" description="Sodium/calcium exchanger membrane region" evidence="9">
    <location>
        <begin position="109"/>
        <end position="234"/>
    </location>
</feature>
<feature type="transmembrane region" description="Helical" evidence="8">
    <location>
        <begin position="110"/>
        <end position="129"/>
    </location>
</feature>
<dbReference type="Proteomes" id="UP001227543">
    <property type="component" value="Unassembled WGS sequence"/>
</dbReference>
<proteinExistence type="inferred from homology"/>
<evidence type="ECO:0000256" key="4">
    <source>
        <dbReference type="ARBA" id="ARBA00022692"/>
    </source>
</evidence>
<dbReference type="GeneID" id="85417566"/>
<name>A0ABQ9QFV8_9PEZI</name>
<dbReference type="Pfam" id="PF01699">
    <property type="entry name" value="Na_Ca_ex"/>
    <property type="match status" value="1"/>
</dbReference>
<evidence type="ECO:0000256" key="2">
    <source>
        <dbReference type="ARBA" id="ARBA00008170"/>
    </source>
</evidence>
<evidence type="ECO:0000256" key="6">
    <source>
        <dbReference type="ARBA" id="ARBA00023065"/>
    </source>
</evidence>
<evidence type="ECO:0000256" key="1">
    <source>
        <dbReference type="ARBA" id="ARBA00004127"/>
    </source>
</evidence>
<gene>
    <name evidence="10" type="ORF">CTAM01_17343</name>
</gene>
<evidence type="ECO:0000313" key="11">
    <source>
        <dbReference type="Proteomes" id="UP001227543"/>
    </source>
</evidence>
<sequence>MTLSIDPIVQNDSGPFGEVETHSNLIGRRSGAENSPLLVSYNNRDPNETSNARNHSIYVTAKYLSRVAVKCLCQTWHVTKVSLCSSKLNLLLPMLPLSGVARSLHWGPTAVFAINFLAIIPLAAVLSFATEQVSVRCGKEVSALLNTTFGNAVEAVIGIVALRKGHIDVVQMAMLGSIISDLLLVTGMCFFLGGIVNMRHQITGQGTEQTFATGRAQIFCSLIALSSMSLLIPTVLSAVLGNDDSFEKERS</sequence>
<dbReference type="EMBL" id="MLFU01000523">
    <property type="protein sequence ID" value="KAK1448387.1"/>
    <property type="molecule type" value="Genomic_DNA"/>
</dbReference>
<keyword evidence="7 8" id="KW-0472">Membrane</keyword>
<feature type="transmembrane region" description="Helical" evidence="8">
    <location>
        <begin position="174"/>
        <end position="196"/>
    </location>
</feature>
<dbReference type="InterPro" id="IPR004713">
    <property type="entry name" value="CaH_exchang"/>
</dbReference>
<dbReference type="Gene3D" id="1.20.1420.30">
    <property type="entry name" value="NCX, central ion-binding region"/>
    <property type="match status" value="1"/>
</dbReference>
<keyword evidence="11" id="KW-1185">Reference proteome</keyword>
<accession>A0ABQ9QFV8</accession>
<reference evidence="10 11" key="1">
    <citation type="submission" date="2016-10" db="EMBL/GenBank/DDBJ databases">
        <title>The genome sequence of Colletotrichum fioriniae PJ7.</title>
        <authorList>
            <person name="Baroncelli R."/>
        </authorList>
    </citation>
    <scope>NUCLEOTIDE SEQUENCE [LARGE SCALE GENOMIC DNA]</scope>
    <source>
        <strain evidence="10 11">Tom-12</strain>
    </source>
</reference>
<evidence type="ECO:0000256" key="5">
    <source>
        <dbReference type="ARBA" id="ARBA00022989"/>
    </source>
</evidence>
<keyword evidence="6" id="KW-0406">Ion transport</keyword>
<comment type="caution">
    <text evidence="10">The sequence shown here is derived from an EMBL/GenBank/DDBJ whole genome shotgun (WGS) entry which is preliminary data.</text>
</comment>
<keyword evidence="3" id="KW-0813">Transport</keyword>
<dbReference type="PANTHER" id="PTHR31503">
    <property type="entry name" value="VACUOLAR CALCIUM ION TRANSPORTER"/>
    <property type="match status" value="1"/>
</dbReference>